<sequence length="396" mass="44313">MAVIKIDPLDTLFFRDGRPFTMGEDDWAVSVFPPSPGVIYGALRSLYFSYHTEELSLAQTDADPTVSLRITAMYWLMGPPGSQYPYFPLPLDLVRRKNSRQEPDRYYRLELRSLNDVATGFSLPWVLGSGEEVENGDNCLVSKETLADYLAGNRDTFFAKEMKQYLYEESRIGIGRNTTTRAAEEHRLYRIKMHRLKEMSLAVEYEGLTLPGEGFLRLGGEGRVARYTHLSGDKEVLLAPVTGRYFKLYLATPAFFAAGWRPGWLNPDGAGAYGPLKIRLLTAAVGRPLYIGGFDIKEKRPKPMRRAAPPGSVYYCEILQGSMAEVVKAFHGRCIAEYRQKEGFGLAFVGKLDQKNLSTLASGGGDINAGDHYRRHLNVGKLSPGTSQYRRGLPVP</sequence>
<dbReference type="EMBL" id="DF238840">
    <property type="protein sequence ID" value="GAF26187.1"/>
    <property type="molecule type" value="Genomic_DNA"/>
</dbReference>
<evidence type="ECO:0008006" key="2">
    <source>
        <dbReference type="Google" id="ProtNLM"/>
    </source>
</evidence>
<name>A0A0S6UGT1_NEOTH</name>
<dbReference type="Pfam" id="PF09700">
    <property type="entry name" value="Cas_Cmr3"/>
    <property type="match status" value="1"/>
</dbReference>
<dbReference type="Proteomes" id="UP000063718">
    <property type="component" value="Unassembled WGS sequence"/>
</dbReference>
<proteinExistence type="predicted"/>
<accession>A0A0S6UGT1</accession>
<reference evidence="1" key="1">
    <citation type="journal article" date="2014" name="Gene">
        <title>Genome-guided analysis of transformation efficiency and carbon dioxide assimilation by Moorella thermoacetica Y72.</title>
        <authorList>
            <person name="Tsukahara K."/>
            <person name="Kita A."/>
            <person name="Nakashimada Y."/>
            <person name="Hoshino T."/>
            <person name="Murakami K."/>
        </authorList>
    </citation>
    <scope>NUCLEOTIDE SEQUENCE [LARGE SCALE GENOMIC DNA]</scope>
    <source>
        <strain evidence="1">Y72</strain>
    </source>
</reference>
<gene>
    <name evidence="1" type="ORF">MTY_1526</name>
</gene>
<dbReference type="NCBIfam" id="TIGR01888">
    <property type="entry name" value="cas_cmr3"/>
    <property type="match status" value="1"/>
</dbReference>
<dbReference type="Gene3D" id="2.60.40.4350">
    <property type="match status" value="1"/>
</dbReference>
<dbReference type="InterPro" id="IPR010165">
    <property type="entry name" value="CRISPR-Cmr3_IIIB"/>
</dbReference>
<protein>
    <recommendedName>
        <fullName evidence="2">CRISPR-associated protein, Cmr3 family</fullName>
    </recommendedName>
</protein>
<dbReference type="Gene3D" id="3.30.70.2940">
    <property type="match status" value="1"/>
</dbReference>
<dbReference type="RefSeq" id="WP_081214326.1">
    <property type="nucleotide sequence ID" value="NZ_DF238840.1"/>
</dbReference>
<organism evidence="1">
    <name type="scientific">Moorella thermoacetica Y72</name>
    <dbReference type="NCBI Taxonomy" id="1325331"/>
    <lineage>
        <taxon>Bacteria</taxon>
        <taxon>Bacillati</taxon>
        <taxon>Bacillota</taxon>
        <taxon>Clostridia</taxon>
        <taxon>Neomoorellales</taxon>
        <taxon>Neomoorellaceae</taxon>
        <taxon>Neomoorella</taxon>
    </lineage>
</organism>
<dbReference type="CDD" id="cd09748">
    <property type="entry name" value="Cmr3_III-B"/>
    <property type="match status" value="1"/>
</dbReference>
<dbReference type="InterPro" id="IPR019117">
    <property type="entry name" value="CRISPR-assoc_protein_Cmr3"/>
</dbReference>
<dbReference type="AlphaFoldDB" id="A0A0S6UGT1"/>
<evidence type="ECO:0000313" key="1">
    <source>
        <dbReference type="EMBL" id="GAF26187.1"/>
    </source>
</evidence>